<evidence type="ECO:0000313" key="4">
    <source>
        <dbReference type="Proteomes" id="UP000595437"/>
    </source>
</evidence>
<name>A0A7T8JUQ9_CALRO</name>
<dbReference type="PANTHER" id="PTHR23302:SF39">
    <property type="entry name" value="TRANSMEMBRANE CHANNEL-LIKE PROTEIN 8"/>
    <property type="match status" value="1"/>
</dbReference>
<proteinExistence type="predicted"/>
<accession>A0A7T8JUQ9</accession>
<evidence type="ECO:0000256" key="2">
    <source>
        <dbReference type="SAM" id="Phobius"/>
    </source>
</evidence>
<organism evidence="3 4">
    <name type="scientific">Caligus rogercresseyi</name>
    <name type="common">Sea louse</name>
    <dbReference type="NCBI Taxonomy" id="217165"/>
    <lineage>
        <taxon>Eukaryota</taxon>
        <taxon>Metazoa</taxon>
        <taxon>Ecdysozoa</taxon>
        <taxon>Arthropoda</taxon>
        <taxon>Crustacea</taxon>
        <taxon>Multicrustacea</taxon>
        <taxon>Hexanauplia</taxon>
        <taxon>Copepoda</taxon>
        <taxon>Siphonostomatoida</taxon>
        <taxon>Caligidae</taxon>
        <taxon>Caligus</taxon>
    </lineage>
</organism>
<evidence type="ECO:0000256" key="1">
    <source>
        <dbReference type="SAM" id="MobiDB-lite"/>
    </source>
</evidence>
<dbReference type="OrthoDB" id="1936208at2759"/>
<dbReference type="AlphaFoldDB" id="A0A7T8JUQ9"/>
<keyword evidence="2" id="KW-0472">Membrane</keyword>
<reference evidence="4" key="1">
    <citation type="submission" date="2021-01" db="EMBL/GenBank/DDBJ databases">
        <title>Caligus Genome Assembly.</title>
        <authorList>
            <person name="Gallardo-Escarate C."/>
        </authorList>
    </citation>
    <scope>NUCLEOTIDE SEQUENCE [LARGE SCALE GENOMIC DNA]</scope>
</reference>
<dbReference type="GO" id="GO:0008381">
    <property type="term" value="F:mechanosensitive monoatomic ion channel activity"/>
    <property type="evidence" value="ECO:0007669"/>
    <property type="project" value="TreeGrafter"/>
</dbReference>
<dbReference type="GO" id="GO:0005886">
    <property type="term" value="C:plasma membrane"/>
    <property type="evidence" value="ECO:0007669"/>
    <property type="project" value="InterPro"/>
</dbReference>
<keyword evidence="2 3" id="KW-0812">Transmembrane</keyword>
<evidence type="ECO:0000313" key="3">
    <source>
        <dbReference type="EMBL" id="QQP35768.1"/>
    </source>
</evidence>
<sequence length="142" mass="16131">MKFTLYFFISTLSSMLGLGYVLTFIPPSKTCGPFPHQDTPLLNYVSECFSDLPFTLQRALSFLVRSDVLSLGIMMLLLINYIFYIKLKSHERMAGNLKSQLVLQGQDKKYLTSRINHLVAKSGRGSKNAKNTKKPKDQHPLE</sequence>
<dbReference type="EMBL" id="CP045904">
    <property type="protein sequence ID" value="QQP35768.1"/>
    <property type="molecule type" value="Genomic_DNA"/>
</dbReference>
<keyword evidence="4" id="KW-1185">Reference proteome</keyword>
<feature type="region of interest" description="Disordered" evidence="1">
    <location>
        <begin position="122"/>
        <end position="142"/>
    </location>
</feature>
<keyword evidence="2" id="KW-1133">Transmembrane helix</keyword>
<protein>
    <submittedName>
        <fullName evidence="3">Transmembrane channellike protein 7like</fullName>
    </submittedName>
</protein>
<dbReference type="Proteomes" id="UP000595437">
    <property type="component" value="Chromosome 15"/>
</dbReference>
<dbReference type="InterPro" id="IPR038900">
    <property type="entry name" value="TMC"/>
</dbReference>
<dbReference type="PANTHER" id="PTHR23302">
    <property type="entry name" value="TRANSMEMBRANE CHANNEL-RELATED"/>
    <property type="match status" value="1"/>
</dbReference>
<feature type="transmembrane region" description="Helical" evidence="2">
    <location>
        <begin position="62"/>
        <end position="83"/>
    </location>
</feature>
<gene>
    <name evidence="3" type="ORF">FKW44_020646</name>
</gene>
<feature type="transmembrane region" description="Helical" evidence="2">
    <location>
        <begin position="5"/>
        <end position="25"/>
    </location>
</feature>